<accession>A0A4Z2H6L8</accession>
<feature type="region of interest" description="Disordered" evidence="1">
    <location>
        <begin position="1"/>
        <end position="60"/>
    </location>
</feature>
<dbReference type="Proteomes" id="UP000314294">
    <property type="component" value="Unassembled WGS sequence"/>
</dbReference>
<protein>
    <submittedName>
        <fullName evidence="2">Uncharacterized protein</fullName>
    </submittedName>
</protein>
<gene>
    <name evidence="2" type="ORF">EYF80_028556</name>
</gene>
<feature type="compositionally biased region" description="Low complexity" evidence="1">
    <location>
        <begin position="40"/>
        <end position="53"/>
    </location>
</feature>
<proteinExistence type="predicted"/>
<comment type="caution">
    <text evidence="2">The sequence shown here is derived from an EMBL/GenBank/DDBJ whole genome shotgun (WGS) entry which is preliminary data.</text>
</comment>
<dbReference type="AlphaFoldDB" id="A0A4Z2H6L8"/>
<keyword evidence="3" id="KW-1185">Reference proteome</keyword>
<sequence>MSLQFQSLDFPRPPAHLPQQPSSALQPYPSRPKLLKLQLPSAGSSRRSASRCPPSAPGLRGGVVAHFRSLPADTELYEPDQGHYEYRQSKHTSLLKGTPGKTCSCTGACAYAKP</sequence>
<dbReference type="EMBL" id="SRLO01000319">
    <property type="protein sequence ID" value="TNN61261.1"/>
    <property type="molecule type" value="Genomic_DNA"/>
</dbReference>
<evidence type="ECO:0000313" key="2">
    <source>
        <dbReference type="EMBL" id="TNN61261.1"/>
    </source>
</evidence>
<reference evidence="2 3" key="1">
    <citation type="submission" date="2019-03" db="EMBL/GenBank/DDBJ databases">
        <title>First draft genome of Liparis tanakae, snailfish: a comprehensive survey of snailfish specific genes.</title>
        <authorList>
            <person name="Kim W."/>
            <person name="Song I."/>
            <person name="Jeong J.-H."/>
            <person name="Kim D."/>
            <person name="Kim S."/>
            <person name="Ryu S."/>
            <person name="Song J.Y."/>
            <person name="Lee S.K."/>
        </authorList>
    </citation>
    <scope>NUCLEOTIDE SEQUENCE [LARGE SCALE GENOMIC DNA]</scope>
    <source>
        <tissue evidence="2">Muscle</tissue>
    </source>
</reference>
<organism evidence="2 3">
    <name type="scientific">Liparis tanakae</name>
    <name type="common">Tanaka's snailfish</name>
    <dbReference type="NCBI Taxonomy" id="230148"/>
    <lineage>
        <taxon>Eukaryota</taxon>
        <taxon>Metazoa</taxon>
        <taxon>Chordata</taxon>
        <taxon>Craniata</taxon>
        <taxon>Vertebrata</taxon>
        <taxon>Euteleostomi</taxon>
        <taxon>Actinopterygii</taxon>
        <taxon>Neopterygii</taxon>
        <taxon>Teleostei</taxon>
        <taxon>Neoteleostei</taxon>
        <taxon>Acanthomorphata</taxon>
        <taxon>Eupercaria</taxon>
        <taxon>Perciformes</taxon>
        <taxon>Cottioidei</taxon>
        <taxon>Cottales</taxon>
        <taxon>Liparidae</taxon>
        <taxon>Liparis</taxon>
    </lineage>
</organism>
<name>A0A4Z2H6L8_9TELE</name>
<evidence type="ECO:0000313" key="3">
    <source>
        <dbReference type="Proteomes" id="UP000314294"/>
    </source>
</evidence>
<evidence type="ECO:0000256" key="1">
    <source>
        <dbReference type="SAM" id="MobiDB-lite"/>
    </source>
</evidence>